<comment type="caution">
    <text evidence="2">The sequence shown here is derived from an EMBL/GenBank/DDBJ whole genome shotgun (WGS) entry which is preliminary data.</text>
</comment>
<dbReference type="AlphaFoldDB" id="A0A2S4VYS1"/>
<gene>
    <name evidence="2" type="ORF">PSTT_02853</name>
</gene>
<evidence type="ECO:0000313" key="2">
    <source>
        <dbReference type="EMBL" id="POW14673.1"/>
    </source>
</evidence>
<feature type="non-terminal residue" evidence="2">
    <location>
        <position position="1"/>
    </location>
</feature>
<dbReference type="VEuPathDB" id="FungiDB:PSTT_02853"/>
<dbReference type="VEuPathDB" id="FungiDB:PSHT_01572"/>
<accession>A0A2S4VYS1</accession>
<feature type="region of interest" description="Disordered" evidence="1">
    <location>
        <begin position="1"/>
        <end position="20"/>
    </location>
</feature>
<evidence type="ECO:0000313" key="3">
    <source>
        <dbReference type="Proteomes" id="UP000239156"/>
    </source>
</evidence>
<feature type="region of interest" description="Disordered" evidence="1">
    <location>
        <begin position="100"/>
        <end position="119"/>
    </location>
</feature>
<feature type="non-terminal residue" evidence="2">
    <location>
        <position position="208"/>
    </location>
</feature>
<dbReference type="Proteomes" id="UP000239156">
    <property type="component" value="Unassembled WGS sequence"/>
</dbReference>
<dbReference type="EMBL" id="PKSL01000017">
    <property type="protein sequence ID" value="POW14673.1"/>
    <property type="molecule type" value="Genomic_DNA"/>
</dbReference>
<sequence length="208" mass="23545">TPDSCENVESRKSVGQQIGWSQPHKRTKYLDGAYHTVQFETSQGYKIMVHMKQVPAVGGFISSQTLVKSSQLRTFPPTEAKWISPTPRNFGSLAQLILNQKPRHPHQQPPQMRDEARERRWGDDSAAGLSSMTILLLWLATPGNWPRWVSRHDRMGLMPEILERMHAHQIFYHDKSATCLILHGSLAPQAPEAGLGVAEVAVLRRCRH</sequence>
<evidence type="ECO:0000256" key="1">
    <source>
        <dbReference type="SAM" id="MobiDB-lite"/>
    </source>
</evidence>
<organism evidence="2 3">
    <name type="scientific">Puccinia striiformis</name>
    <dbReference type="NCBI Taxonomy" id="27350"/>
    <lineage>
        <taxon>Eukaryota</taxon>
        <taxon>Fungi</taxon>
        <taxon>Dikarya</taxon>
        <taxon>Basidiomycota</taxon>
        <taxon>Pucciniomycotina</taxon>
        <taxon>Pucciniomycetes</taxon>
        <taxon>Pucciniales</taxon>
        <taxon>Pucciniaceae</taxon>
        <taxon>Puccinia</taxon>
    </lineage>
</organism>
<keyword evidence="3" id="KW-1185">Reference proteome</keyword>
<protein>
    <submittedName>
        <fullName evidence="2">Uncharacterized protein</fullName>
    </submittedName>
</protein>
<reference evidence="2" key="1">
    <citation type="submission" date="2017-12" db="EMBL/GenBank/DDBJ databases">
        <title>Gene loss provides genomic basis for host adaptation in cereal stripe rust fungi.</title>
        <authorList>
            <person name="Xia C."/>
        </authorList>
    </citation>
    <scope>NUCLEOTIDE SEQUENCE [LARGE SCALE GENOMIC DNA]</scope>
    <source>
        <strain evidence="2">93-210</strain>
    </source>
</reference>
<name>A0A2S4VYS1_9BASI</name>
<proteinExistence type="predicted"/>